<evidence type="ECO:0000256" key="3">
    <source>
        <dbReference type="SAM" id="SignalP"/>
    </source>
</evidence>
<protein>
    <recommendedName>
        <fullName evidence="6">Transmembrane protein</fullName>
    </recommendedName>
</protein>
<dbReference type="AlphaFoldDB" id="A0A7U3ZSJ2"/>
<evidence type="ECO:0008006" key="6">
    <source>
        <dbReference type="Google" id="ProtNLM"/>
    </source>
</evidence>
<reference evidence="4 5" key="1">
    <citation type="journal article" date="2011" name="J. Bacteriol.">
        <title>Genome Sequence of Mycoplasma putrefaciens Type Strain KS1.</title>
        <authorList>
            <person name="Calcutt M.J."/>
            <person name="Foecking M.F."/>
        </authorList>
    </citation>
    <scope>NUCLEOTIDE SEQUENCE [LARGE SCALE GENOMIC DNA]</scope>
    <source>
        <strain evidence="5">ATCC 15718 / NCTC 10155 / C30 KS-1 / KS-1</strain>
    </source>
</reference>
<evidence type="ECO:0000256" key="2">
    <source>
        <dbReference type="SAM" id="Phobius"/>
    </source>
</evidence>
<proteinExistence type="predicted"/>
<sequence length="734" mass="84455">MKKFKSKLVLLTNLSVFSVLTPVSFSLINQTTTTATKNIALYQEERTNGSSISSNESVSDQPTSDPSFPTFKSEAEKKIKETAGEVFDKITKFIDEKLKEINLNKEDKSNDYVSNLQKKVYLTALNNLYNKSKKEEFTKSPSKFGFDITFPYILANYKEHNTGTVIFNGKKYENIRLSPDKEFDYSKLVDQKEKGEVIKGNEKIINTIKVHNFNIELKGYLDKWKEQVLEMFYNENDIPKIGEDFILESNNNSNSDVNVDNYSAKILSKHKDWEQYIINKIKPKFIDFDLTRNQEYKDESESQPTPPPTPTIPDPLKPVIPDKKPDSVNVSQIIQALPQLSPYVSYEHADADTIDEIISKFDSETDQDRKKKFFFFKNPINTRFEYTVEEKANSTSGEQYVTVKIKDLVNESKSRTYQTQIINPNKNVKYSYLLQKQNEEIQKSFLGLYKSLMLDEKLDYKTIGHGDLQSATLGVVESANKIVNDINFQEYWSNLLRSNYSSVDDNQINDDEYLPSVVTRTSKSLINKILSSLIASNINNQPAFNVLANAFVVLKSDLDGFTVHEASRQAFIKKAEKHNLDLKYMDKTFINLDKANTRLTSSANDKFKNFNPLKWFESYIENVKDAREYVEIIKVLLSTAEFDKDSKEYQELDKYYQLAIQKNHDEQKMANNSSLTIGIILLTLSILFIIANSFIYIYKNQNRQKLKSTFIVLTIFASSITLISIILIIIGLRG</sequence>
<gene>
    <name evidence="4" type="ordered locus">MPUT_0340</name>
</gene>
<feature type="chain" id="PRO_5030910244" description="Transmembrane protein" evidence="3">
    <location>
        <begin position="22"/>
        <end position="734"/>
    </location>
</feature>
<name>A0A7U3ZSJ2_MYCPK</name>
<keyword evidence="2" id="KW-0812">Transmembrane</keyword>
<feature type="signal peptide" evidence="3">
    <location>
        <begin position="1"/>
        <end position="21"/>
    </location>
</feature>
<dbReference type="Proteomes" id="UP000008907">
    <property type="component" value="Chromosome"/>
</dbReference>
<feature type="transmembrane region" description="Helical" evidence="2">
    <location>
        <begin position="675"/>
        <end position="698"/>
    </location>
</feature>
<keyword evidence="2" id="KW-0472">Membrane</keyword>
<dbReference type="NCBIfam" id="NF045829">
    <property type="entry name" value="UU052_fam"/>
    <property type="match status" value="1"/>
</dbReference>
<evidence type="ECO:0000313" key="5">
    <source>
        <dbReference type="Proteomes" id="UP000008907"/>
    </source>
</evidence>
<dbReference type="InterPro" id="IPR054788">
    <property type="entry name" value="MSC_0620_UU052-like"/>
</dbReference>
<keyword evidence="3" id="KW-0732">Signal</keyword>
<feature type="region of interest" description="Disordered" evidence="1">
    <location>
        <begin position="46"/>
        <end position="70"/>
    </location>
</feature>
<feature type="compositionally biased region" description="Low complexity" evidence="1">
    <location>
        <begin position="50"/>
        <end position="59"/>
    </location>
</feature>
<keyword evidence="2" id="KW-1133">Transmembrane helix</keyword>
<evidence type="ECO:0000313" key="4">
    <source>
        <dbReference type="EMBL" id="AEM68718.1"/>
    </source>
</evidence>
<dbReference type="KEGG" id="mpf:MPUT_0340"/>
<feature type="transmembrane region" description="Helical" evidence="2">
    <location>
        <begin position="710"/>
        <end position="732"/>
    </location>
</feature>
<accession>A0A7U3ZSJ2</accession>
<organism evidence="4 5">
    <name type="scientific">Mycoplasma putrefaciens (strain ATCC 15718 / NCTC 10155 / C30 KS-1 / KS-1)</name>
    <dbReference type="NCBI Taxonomy" id="743965"/>
    <lineage>
        <taxon>Bacteria</taxon>
        <taxon>Bacillati</taxon>
        <taxon>Mycoplasmatota</taxon>
        <taxon>Mollicutes</taxon>
        <taxon>Mycoplasmataceae</taxon>
        <taxon>Mycoplasma</taxon>
    </lineage>
</organism>
<dbReference type="EMBL" id="CP003021">
    <property type="protein sequence ID" value="AEM68718.1"/>
    <property type="molecule type" value="Genomic_DNA"/>
</dbReference>
<evidence type="ECO:0000256" key="1">
    <source>
        <dbReference type="SAM" id="MobiDB-lite"/>
    </source>
</evidence>
<dbReference type="RefSeq" id="WP_014035074.1">
    <property type="nucleotide sequence ID" value="NC_015946.1"/>
</dbReference>
<feature type="compositionally biased region" description="Pro residues" evidence="1">
    <location>
        <begin position="304"/>
        <end position="315"/>
    </location>
</feature>
<feature type="region of interest" description="Disordered" evidence="1">
    <location>
        <begin position="295"/>
        <end position="315"/>
    </location>
</feature>